<dbReference type="PANTHER" id="PTHR12694">
    <property type="entry name" value="TRANSCRIPTION INITIATION FACTOR IIA SUBUNIT 1"/>
    <property type="match status" value="1"/>
</dbReference>
<comment type="caution">
    <text evidence="1">The sequence shown here is derived from an EMBL/GenBank/DDBJ whole genome shotgun (WGS) entry which is preliminary data.</text>
</comment>
<dbReference type="AlphaFoldDB" id="A0AAP0PE51"/>
<reference evidence="1 2" key="1">
    <citation type="submission" date="2024-01" db="EMBL/GenBank/DDBJ databases">
        <title>Genome assemblies of Stephania.</title>
        <authorList>
            <person name="Yang L."/>
        </authorList>
    </citation>
    <scope>NUCLEOTIDE SEQUENCE [LARGE SCALE GENOMIC DNA]</scope>
    <source>
        <strain evidence="1">QJT</strain>
        <tissue evidence="1">Leaf</tissue>
    </source>
</reference>
<dbReference type="EMBL" id="JBBNAE010000003">
    <property type="protein sequence ID" value="KAK9137486.1"/>
    <property type="molecule type" value="Genomic_DNA"/>
</dbReference>
<organism evidence="1 2">
    <name type="scientific">Stephania japonica</name>
    <dbReference type="NCBI Taxonomy" id="461633"/>
    <lineage>
        <taxon>Eukaryota</taxon>
        <taxon>Viridiplantae</taxon>
        <taxon>Streptophyta</taxon>
        <taxon>Embryophyta</taxon>
        <taxon>Tracheophyta</taxon>
        <taxon>Spermatophyta</taxon>
        <taxon>Magnoliopsida</taxon>
        <taxon>Ranunculales</taxon>
        <taxon>Menispermaceae</taxon>
        <taxon>Menispermoideae</taxon>
        <taxon>Cissampelideae</taxon>
        <taxon>Stephania</taxon>
    </lineage>
</organism>
<dbReference type="InterPro" id="IPR004855">
    <property type="entry name" value="TFIIA_asu/bsu"/>
</dbReference>
<proteinExistence type="predicted"/>
<dbReference type="GO" id="GO:0005672">
    <property type="term" value="C:transcription factor TFIIA complex"/>
    <property type="evidence" value="ECO:0007669"/>
    <property type="project" value="InterPro"/>
</dbReference>
<gene>
    <name evidence="1" type="ORF">Sjap_008080</name>
</gene>
<sequence length="224" mass="24424">MTSADGMPCIDPKELWRDYDFFVVPSGKRKREDFLPQVPGSGFIPQQDGAGDATYDVLQSELYPYQGVASEDYNTVNTPAGHELHAGTPAVAAPTEAGDVDDDEPPLNENDDVDLDDVEGEEPNMQHLVLAQFDKNRSSWNKSFHQVARIVIEGTIKGTEGLDVHRFDRYIFLFRLISLDPSSPPASSPVGSRGGNAGALLLVLAIKYDGAIGGESRRQLYSAI</sequence>
<accession>A0AAP0PE51</accession>
<evidence type="ECO:0000313" key="1">
    <source>
        <dbReference type="EMBL" id="KAK9137486.1"/>
    </source>
</evidence>
<dbReference type="PANTHER" id="PTHR12694:SF8">
    <property type="entry name" value="TRANSCRIPTION INITIATION FACTOR IIA SUBUNIT 1"/>
    <property type="match status" value="1"/>
</dbReference>
<evidence type="ECO:0000313" key="2">
    <source>
        <dbReference type="Proteomes" id="UP001417504"/>
    </source>
</evidence>
<dbReference type="GO" id="GO:0006367">
    <property type="term" value="P:transcription initiation at RNA polymerase II promoter"/>
    <property type="evidence" value="ECO:0007669"/>
    <property type="project" value="InterPro"/>
</dbReference>
<keyword evidence="2" id="KW-1185">Reference proteome</keyword>
<protein>
    <submittedName>
        <fullName evidence="1">Uncharacterized protein</fullName>
    </submittedName>
</protein>
<name>A0AAP0PE51_9MAGN</name>
<dbReference type="Proteomes" id="UP001417504">
    <property type="component" value="Unassembled WGS sequence"/>
</dbReference>